<reference evidence="1" key="1">
    <citation type="submission" date="2020-09" db="EMBL/GenBank/DDBJ databases">
        <title>Genome-Enabled Discovery of Anthraquinone Biosynthesis in Senna tora.</title>
        <authorList>
            <person name="Kang S.-H."/>
            <person name="Pandey R.P."/>
            <person name="Lee C.-M."/>
            <person name="Sim J.-S."/>
            <person name="Jeong J.-T."/>
            <person name="Choi B.-S."/>
            <person name="Jung M."/>
            <person name="Ginzburg D."/>
            <person name="Zhao K."/>
            <person name="Won S.Y."/>
            <person name="Oh T.-J."/>
            <person name="Yu Y."/>
            <person name="Kim N.-H."/>
            <person name="Lee O.R."/>
            <person name="Lee T.-H."/>
            <person name="Bashyal P."/>
            <person name="Kim T.-S."/>
            <person name="Lee W.-H."/>
            <person name="Kawkins C."/>
            <person name="Kim C.-K."/>
            <person name="Kim J.S."/>
            <person name="Ahn B.O."/>
            <person name="Rhee S.Y."/>
            <person name="Sohng J.K."/>
        </authorList>
    </citation>
    <scope>NUCLEOTIDE SEQUENCE</scope>
    <source>
        <tissue evidence="1">Leaf</tissue>
    </source>
</reference>
<dbReference type="Proteomes" id="UP000634136">
    <property type="component" value="Unassembled WGS sequence"/>
</dbReference>
<gene>
    <name evidence="1" type="ORF">G2W53_003962</name>
</gene>
<organism evidence="1 2">
    <name type="scientific">Senna tora</name>
    <dbReference type="NCBI Taxonomy" id="362788"/>
    <lineage>
        <taxon>Eukaryota</taxon>
        <taxon>Viridiplantae</taxon>
        <taxon>Streptophyta</taxon>
        <taxon>Embryophyta</taxon>
        <taxon>Tracheophyta</taxon>
        <taxon>Spermatophyta</taxon>
        <taxon>Magnoliopsida</taxon>
        <taxon>eudicotyledons</taxon>
        <taxon>Gunneridae</taxon>
        <taxon>Pentapetalae</taxon>
        <taxon>rosids</taxon>
        <taxon>fabids</taxon>
        <taxon>Fabales</taxon>
        <taxon>Fabaceae</taxon>
        <taxon>Caesalpinioideae</taxon>
        <taxon>Cassia clade</taxon>
        <taxon>Senna</taxon>
    </lineage>
</organism>
<comment type="caution">
    <text evidence="1">The sequence shown here is derived from an EMBL/GenBank/DDBJ whole genome shotgun (WGS) entry which is preliminary data.</text>
</comment>
<dbReference type="AlphaFoldDB" id="A0A835CGV9"/>
<evidence type="ECO:0000313" key="1">
    <source>
        <dbReference type="EMBL" id="KAF7841664.1"/>
    </source>
</evidence>
<sequence length="35" mass="3852">MGSMGFAGGIVASLGQGHHQDNYPRSLLPRYSYHF</sequence>
<accession>A0A835CGV9</accession>
<keyword evidence="2" id="KW-1185">Reference proteome</keyword>
<proteinExistence type="predicted"/>
<name>A0A835CGV9_9FABA</name>
<protein>
    <submittedName>
        <fullName evidence="1">Uncharacterized protein</fullName>
    </submittedName>
</protein>
<evidence type="ECO:0000313" key="2">
    <source>
        <dbReference type="Proteomes" id="UP000634136"/>
    </source>
</evidence>
<dbReference type="EMBL" id="JAAIUW010000002">
    <property type="protein sequence ID" value="KAF7841664.1"/>
    <property type="molecule type" value="Genomic_DNA"/>
</dbReference>